<gene>
    <name evidence="3" type="ORF">QFZ22_000356</name>
</gene>
<dbReference type="AlphaFoldDB" id="A0AAW8F2R8"/>
<accession>A0AAW8F2R8</accession>
<dbReference type="EMBL" id="JAUSZV010000002">
    <property type="protein sequence ID" value="MDQ0904371.1"/>
    <property type="molecule type" value="Genomic_DNA"/>
</dbReference>
<reference evidence="3" key="1">
    <citation type="submission" date="2023-07" db="EMBL/GenBank/DDBJ databases">
        <title>Comparative genomics of wheat-associated soil bacteria to identify genetic determinants of phenazine resistance.</title>
        <authorList>
            <person name="Mouncey N."/>
        </authorList>
    </citation>
    <scope>NUCLEOTIDE SEQUENCE</scope>
    <source>
        <strain evidence="3">V4I22</strain>
    </source>
</reference>
<dbReference type="InterPro" id="IPR001387">
    <property type="entry name" value="Cro/C1-type_HTH"/>
</dbReference>
<evidence type="ECO:0000313" key="3">
    <source>
        <dbReference type="EMBL" id="MDQ0904371.1"/>
    </source>
</evidence>
<evidence type="ECO:0000259" key="2">
    <source>
        <dbReference type="PROSITE" id="PS50943"/>
    </source>
</evidence>
<evidence type="ECO:0000313" key="4">
    <source>
        <dbReference type="Proteomes" id="UP001234216"/>
    </source>
</evidence>
<comment type="caution">
    <text evidence="3">The sequence shown here is derived from an EMBL/GenBank/DDBJ whole genome shotgun (WGS) entry which is preliminary data.</text>
</comment>
<dbReference type="RefSeq" id="WP_306971961.1">
    <property type="nucleotide sequence ID" value="NZ_JAUSZV010000002.1"/>
</dbReference>
<sequence>MARPETPVDHTIPELGQLAELLRSLRRKAGLTYTELAARSGYSAATLKRAASGRTLPDVIVAFGYALACEIVPAQSSEQQELRGVILQWQKARKAVKKAQQAARRSSVVPKPQLARDEADLSGALRDAWTRAGRPSTRAMEKASNGQVPRSTASVISSAHTVPRDFRQYIAYLRVCKIKGQALTPWIRAWFKIREVPAELQPGLKALHDDGDAQAAYVDLYAQATHSALSVAEVLQQFAPPDPTAKKRYSYVRSGPWQEQFRSALKAERLFFCEDSWQPFPTSARTGPVITYLNAAARAHAEQVETSRDRGGRRRSR</sequence>
<dbReference type="GO" id="GO:0003677">
    <property type="term" value="F:DNA binding"/>
    <property type="evidence" value="ECO:0007669"/>
    <property type="project" value="InterPro"/>
</dbReference>
<dbReference type="Pfam" id="PF13560">
    <property type="entry name" value="HTH_31"/>
    <property type="match status" value="1"/>
</dbReference>
<dbReference type="SUPFAM" id="SSF47413">
    <property type="entry name" value="lambda repressor-like DNA-binding domains"/>
    <property type="match status" value="1"/>
</dbReference>
<proteinExistence type="predicted"/>
<dbReference type="InterPro" id="IPR010982">
    <property type="entry name" value="Lambda_DNA-bd_dom_sf"/>
</dbReference>
<feature type="region of interest" description="Disordered" evidence="1">
    <location>
        <begin position="132"/>
        <end position="152"/>
    </location>
</feature>
<protein>
    <submittedName>
        <fullName evidence="3">Transcriptional regulator with XRE-family HTH domain</fullName>
    </submittedName>
</protein>
<name>A0AAW8F2R8_9ACTN</name>
<dbReference type="SMART" id="SM00530">
    <property type="entry name" value="HTH_XRE"/>
    <property type="match status" value="1"/>
</dbReference>
<evidence type="ECO:0000256" key="1">
    <source>
        <dbReference type="SAM" id="MobiDB-lite"/>
    </source>
</evidence>
<dbReference type="Gene3D" id="1.10.260.40">
    <property type="entry name" value="lambda repressor-like DNA-binding domains"/>
    <property type="match status" value="1"/>
</dbReference>
<dbReference type="PROSITE" id="PS50943">
    <property type="entry name" value="HTH_CROC1"/>
    <property type="match status" value="1"/>
</dbReference>
<dbReference type="Proteomes" id="UP001234216">
    <property type="component" value="Unassembled WGS sequence"/>
</dbReference>
<dbReference type="CDD" id="cd00093">
    <property type="entry name" value="HTH_XRE"/>
    <property type="match status" value="1"/>
</dbReference>
<feature type="domain" description="HTH cro/C1-type" evidence="2">
    <location>
        <begin position="22"/>
        <end position="76"/>
    </location>
</feature>
<organism evidence="3 4">
    <name type="scientific">Streptomyces canus</name>
    <dbReference type="NCBI Taxonomy" id="58343"/>
    <lineage>
        <taxon>Bacteria</taxon>
        <taxon>Bacillati</taxon>
        <taxon>Actinomycetota</taxon>
        <taxon>Actinomycetes</taxon>
        <taxon>Kitasatosporales</taxon>
        <taxon>Streptomycetaceae</taxon>
        <taxon>Streptomyces</taxon>
        <taxon>Streptomyces aurantiacus group</taxon>
    </lineage>
</organism>